<gene>
    <name evidence="2" type="ORF">A3E45_00685</name>
</gene>
<dbReference type="STRING" id="1797780.A3E45_00685"/>
<reference evidence="2 3" key="1">
    <citation type="journal article" date="2016" name="Nat. Commun.">
        <title>Thousands of microbial genomes shed light on interconnected biogeochemical processes in an aquifer system.</title>
        <authorList>
            <person name="Anantharaman K."/>
            <person name="Brown C.T."/>
            <person name="Hug L.A."/>
            <person name="Sharon I."/>
            <person name="Castelle C.J."/>
            <person name="Probst A.J."/>
            <person name="Thomas B.C."/>
            <person name="Singh A."/>
            <person name="Wilkins M.J."/>
            <person name="Karaoz U."/>
            <person name="Brodie E.L."/>
            <person name="Williams K.H."/>
            <person name="Hubbard S.S."/>
            <person name="Banfield J.F."/>
        </authorList>
    </citation>
    <scope>NUCLEOTIDE SEQUENCE [LARGE SCALE GENOMIC DNA]</scope>
</reference>
<name>A0A1F5K613_9BACT</name>
<evidence type="ECO:0000313" key="2">
    <source>
        <dbReference type="EMBL" id="OGE36423.1"/>
    </source>
</evidence>
<evidence type="ECO:0000256" key="1">
    <source>
        <dbReference type="SAM" id="Phobius"/>
    </source>
</evidence>
<protein>
    <submittedName>
        <fullName evidence="2">Uncharacterized protein</fullName>
    </submittedName>
</protein>
<dbReference type="EMBL" id="MFDH01000011">
    <property type="protein sequence ID" value="OGE36423.1"/>
    <property type="molecule type" value="Genomic_DNA"/>
</dbReference>
<dbReference type="AlphaFoldDB" id="A0A1F5K613"/>
<feature type="transmembrane region" description="Helical" evidence="1">
    <location>
        <begin position="54"/>
        <end position="72"/>
    </location>
</feature>
<evidence type="ECO:0000313" key="3">
    <source>
        <dbReference type="Proteomes" id="UP000176405"/>
    </source>
</evidence>
<feature type="transmembrane region" description="Helical" evidence="1">
    <location>
        <begin position="6"/>
        <end position="24"/>
    </location>
</feature>
<accession>A0A1F5K613</accession>
<organism evidence="2 3">
    <name type="scientific">Candidatus Daviesbacteria bacterium RIFCSPHIGHO2_12_FULL_43_11</name>
    <dbReference type="NCBI Taxonomy" id="1797780"/>
    <lineage>
        <taxon>Bacteria</taxon>
        <taxon>Candidatus Daviesiibacteriota</taxon>
    </lineage>
</organism>
<proteinExistence type="predicted"/>
<comment type="caution">
    <text evidence="2">The sequence shown here is derived from an EMBL/GenBank/DDBJ whole genome shotgun (WGS) entry which is preliminary data.</text>
</comment>
<sequence length="77" mass="8307">MPWQDLILSSGTVVLILALLPSVLSKDKPAIPTSIVTGIVMSIFAFVYASLTLWFTAGAVSLISLLWFILAVQKKNS</sequence>
<dbReference type="Proteomes" id="UP000176405">
    <property type="component" value="Unassembled WGS sequence"/>
</dbReference>
<keyword evidence="1" id="KW-1133">Transmembrane helix</keyword>
<keyword evidence="1" id="KW-0472">Membrane</keyword>
<keyword evidence="1" id="KW-0812">Transmembrane</keyword>